<dbReference type="GO" id="GO:0004558">
    <property type="term" value="F:alpha-1,4-glucosidase activity"/>
    <property type="evidence" value="ECO:0007669"/>
    <property type="project" value="UniProtKB-EC"/>
</dbReference>
<dbReference type="GO" id="GO:0004575">
    <property type="term" value="F:sucrose alpha-glucosidase activity"/>
    <property type="evidence" value="ECO:0007669"/>
    <property type="project" value="TreeGrafter"/>
</dbReference>
<evidence type="ECO:0000256" key="8">
    <source>
        <dbReference type="ARBA" id="ARBA00073730"/>
    </source>
</evidence>
<name>A0AAE0WVP9_9PEZI</name>
<dbReference type="SUPFAM" id="SSF51011">
    <property type="entry name" value="Glycosyl hydrolase domain"/>
    <property type="match status" value="1"/>
</dbReference>
<evidence type="ECO:0000256" key="3">
    <source>
        <dbReference type="ARBA" id="ARBA00012741"/>
    </source>
</evidence>
<evidence type="ECO:0000256" key="6">
    <source>
        <dbReference type="ARBA" id="ARBA00026248"/>
    </source>
</evidence>
<comment type="catalytic activity">
    <reaction evidence="1">
        <text>Hydrolysis of terminal, non-reducing (1-&gt;4)-linked alpha-D-glucose residues with release of alpha-D-glucose.</text>
        <dbReference type="EC" id="3.2.1.20"/>
    </reaction>
</comment>
<dbReference type="CDD" id="cd11333">
    <property type="entry name" value="AmyAc_SI_OligoGlu_DGase"/>
    <property type="match status" value="1"/>
</dbReference>
<accession>A0AAE0WVP9</accession>
<dbReference type="FunFam" id="3.20.20.80:FF:000087">
    <property type="entry name" value="Oligo-1,6-glucosidase IMA1"/>
    <property type="match status" value="1"/>
</dbReference>
<evidence type="ECO:0000259" key="9">
    <source>
        <dbReference type="SMART" id="SM00642"/>
    </source>
</evidence>
<keyword evidence="6" id="KW-0462">Maltose metabolism</keyword>
<dbReference type="GO" id="GO:0004556">
    <property type="term" value="F:alpha-amylase activity"/>
    <property type="evidence" value="ECO:0007669"/>
    <property type="project" value="TreeGrafter"/>
</dbReference>
<dbReference type="SUPFAM" id="SSF51445">
    <property type="entry name" value="(Trans)glycosidases"/>
    <property type="match status" value="1"/>
</dbReference>
<sequence>MTVTIRPWWKDSVVYQIYPASYLDTNGDGVGDIPGITSSLDYIQSIGVDVIWVCPMYDSPQIDMGYDISDYKAVYPPYGTIQDMQKLIAETHRRGMRIILDLVVNHTSHQHQWFQESRSSKDNPKRDWYIWKPAKYDAQGHRKPPNNWRSNFGGSTWTWDELTQEYYLHLFCPEQPDLNWDNLETRKAIYEDAMIYWLDMGVDGFRVDTVNMYSKDPSFPDAPITDPNAEEQDAGLVYCNGPKMKEILSEMNAILSRYDAFTVGECPNTPDISTVVDYVGASAKRLNMVFQFEVVDLGQGKVFKYKSKPFNFQLPELKEAIDMTQSFLTHTDGWTTSFVENHDQARSVSRFGDDSPRWRERSAKMLALLFGSLSGTLFIYQGQEIGMINMPKEWSIDEYKDVDSINYYRMVDRCSKNDAMELAEAQASLQHYARDHARTPMQWSTGFNGGFTADDTPPWMRVNTSTEYINVQDQLKRKDSPLAFWRRVLSMRKQYNESFVHGNFELLDASNPNVFSFVKRRGNRVAVVVCNCSGSENKLPYFNGLDNSKIVLGNVDKPAVTTLQPWEGRAYVLSY</sequence>
<dbReference type="GO" id="GO:0005987">
    <property type="term" value="P:sucrose catabolic process"/>
    <property type="evidence" value="ECO:0007669"/>
    <property type="project" value="TreeGrafter"/>
</dbReference>
<dbReference type="EMBL" id="JAUTXT010000002">
    <property type="protein sequence ID" value="KAK3679186.1"/>
    <property type="molecule type" value="Genomic_DNA"/>
</dbReference>
<comment type="similarity">
    <text evidence="2">Belongs to the glycosyl hydrolase 13 family.</text>
</comment>
<evidence type="ECO:0000256" key="1">
    <source>
        <dbReference type="ARBA" id="ARBA00001657"/>
    </source>
</evidence>
<keyword evidence="4" id="KW-0378">Hydrolase</keyword>
<dbReference type="PANTHER" id="PTHR10357:SF179">
    <property type="entry name" value="NEUTRAL AND BASIC AMINO ACID TRANSPORT PROTEIN RBAT"/>
    <property type="match status" value="1"/>
</dbReference>
<gene>
    <name evidence="10" type="ORF">LTR78_000747</name>
</gene>
<evidence type="ECO:0000256" key="5">
    <source>
        <dbReference type="ARBA" id="ARBA00023295"/>
    </source>
</evidence>
<dbReference type="InterPro" id="IPR006047">
    <property type="entry name" value="GH13_cat_dom"/>
</dbReference>
<dbReference type="Pfam" id="PF00128">
    <property type="entry name" value="Alpha-amylase"/>
    <property type="match status" value="1"/>
</dbReference>
<evidence type="ECO:0000256" key="7">
    <source>
        <dbReference type="ARBA" id="ARBA00041343"/>
    </source>
</evidence>
<dbReference type="GO" id="GO:0004574">
    <property type="term" value="F:oligo-1,6-glucosidase activity"/>
    <property type="evidence" value="ECO:0007669"/>
    <property type="project" value="TreeGrafter"/>
</dbReference>
<evidence type="ECO:0000313" key="11">
    <source>
        <dbReference type="Proteomes" id="UP001274830"/>
    </source>
</evidence>
<evidence type="ECO:0000256" key="4">
    <source>
        <dbReference type="ARBA" id="ARBA00022801"/>
    </source>
</evidence>
<evidence type="ECO:0000313" key="10">
    <source>
        <dbReference type="EMBL" id="KAK3679186.1"/>
    </source>
</evidence>
<dbReference type="Proteomes" id="UP001274830">
    <property type="component" value="Unassembled WGS sequence"/>
</dbReference>
<dbReference type="InterPro" id="IPR013780">
    <property type="entry name" value="Glyco_hydro_b"/>
</dbReference>
<dbReference type="Gene3D" id="2.60.40.1180">
    <property type="entry name" value="Golgi alpha-mannosidase II"/>
    <property type="match status" value="1"/>
</dbReference>
<comment type="caution">
    <text evidence="10">The sequence shown here is derived from an EMBL/GenBank/DDBJ whole genome shotgun (WGS) entry which is preliminary data.</text>
</comment>
<dbReference type="InterPro" id="IPR017853">
    <property type="entry name" value="GH"/>
</dbReference>
<dbReference type="Gene3D" id="3.90.400.10">
    <property type="entry name" value="Oligo-1,6-glucosidase, Domain 2"/>
    <property type="match status" value="1"/>
</dbReference>
<dbReference type="SMART" id="SM00642">
    <property type="entry name" value="Aamy"/>
    <property type="match status" value="1"/>
</dbReference>
<organism evidence="10 11">
    <name type="scientific">Recurvomyces mirabilis</name>
    <dbReference type="NCBI Taxonomy" id="574656"/>
    <lineage>
        <taxon>Eukaryota</taxon>
        <taxon>Fungi</taxon>
        <taxon>Dikarya</taxon>
        <taxon>Ascomycota</taxon>
        <taxon>Pezizomycotina</taxon>
        <taxon>Dothideomycetes</taxon>
        <taxon>Dothideomycetidae</taxon>
        <taxon>Mycosphaerellales</taxon>
        <taxon>Teratosphaeriaceae</taxon>
        <taxon>Recurvomyces</taxon>
    </lineage>
</organism>
<protein>
    <recommendedName>
        <fullName evidence="8">Alpha-glucosidase</fullName>
        <ecNumber evidence="3">3.2.1.20</ecNumber>
    </recommendedName>
    <alternativeName>
        <fullName evidence="7">Maltase</fullName>
    </alternativeName>
</protein>
<feature type="domain" description="Glycosyl hydrolase family 13 catalytic" evidence="9">
    <location>
        <begin position="16"/>
        <end position="438"/>
    </location>
</feature>
<dbReference type="Gene3D" id="3.20.20.80">
    <property type="entry name" value="Glycosidases"/>
    <property type="match status" value="1"/>
</dbReference>
<dbReference type="GO" id="GO:0000025">
    <property type="term" value="P:maltose catabolic process"/>
    <property type="evidence" value="ECO:0007669"/>
    <property type="project" value="TreeGrafter"/>
</dbReference>
<evidence type="ECO:0000256" key="2">
    <source>
        <dbReference type="ARBA" id="ARBA00008061"/>
    </source>
</evidence>
<dbReference type="EC" id="3.2.1.20" evidence="3"/>
<dbReference type="PANTHER" id="PTHR10357">
    <property type="entry name" value="ALPHA-AMYLASE FAMILY MEMBER"/>
    <property type="match status" value="1"/>
</dbReference>
<dbReference type="AlphaFoldDB" id="A0AAE0WVP9"/>
<reference evidence="10" key="1">
    <citation type="submission" date="2023-07" db="EMBL/GenBank/DDBJ databases">
        <title>Black Yeasts Isolated from many extreme environments.</title>
        <authorList>
            <person name="Coleine C."/>
            <person name="Stajich J.E."/>
            <person name="Selbmann L."/>
        </authorList>
    </citation>
    <scope>NUCLEOTIDE SEQUENCE</scope>
    <source>
        <strain evidence="10">CCFEE 5485</strain>
    </source>
</reference>
<dbReference type="GO" id="GO:0033934">
    <property type="term" value="F:glucan 1,4-alpha-maltotriohydrolase activity"/>
    <property type="evidence" value="ECO:0007669"/>
    <property type="project" value="TreeGrafter"/>
</dbReference>
<dbReference type="FunFam" id="3.20.20.80:FF:000064">
    <property type="entry name" value="Oligo-1,6-glucosidase"/>
    <property type="match status" value="1"/>
</dbReference>
<keyword evidence="5" id="KW-0326">Glycosidase</keyword>
<dbReference type="FunFam" id="3.90.400.10:FF:000003">
    <property type="entry name" value="Probable alpha-glucosidase (Maltase)"/>
    <property type="match status" value="1"/>
</dbReference>
<dbReference type="InterPro" id="IPR045857">
    <property type="entry name" value="O16G_dom_2"/>
</dbReference>
<proteinExistence type="inferred from homology"/>
<keyword evidence="11" id="KW-1185">Reference proteome</keyword>